<feature type="compositionally biased region" description="Low complexity" evidence="13">
    <location>
        <begin position="375"/>
        <end position="385"/>
    </location>
</feature>
<sequence>MLTSQKYIQSGICDGNYTCGVDGLGCITDALLRKEKVREAARWTWKGYRQYAWGHDELNAGSRTSREWFALGLTIVDSLDTLQILGLLEEYAEARFWVANHLNFNQGEVSVFETTIRILGGLVAAFYHSGGDELFLLKAVEFAESVHDTEEPRGKFGIGSTCLAEVATVSMEFSAVSRLSGRPEFRDTAMIPWQKLTSMQDLDGLYCTFLNGDSLGCSGNHYTMGASADSAYEYMLKQWIMNKNDSMCIDMYKKAIGGMRKHMLTQLWMGEDIGDVWIVAENDGGRTRSNILEHLTCFLPGTIALGHMYGINTASSPDEDDDLTVAVKLMKACYELYHQTATGVAFDSVLLVPRYSPEPVVDKGIGQFQTGTTFTAGSTATGNGNQQESSGKGRILLQDGGSAGKTKYAFAPRSRENFLRPEVAESLFYLWRATGDPIYREWGWNMFRAYERWCRVSTGGYQVLNNVDTVPPSVGNKMESFWMAETMKYFYLLFSDDPDEIPLDEFVFNTEAHPLAIWGTETDLTLREVLANAHGRLEASGVNALGKSAQYYQSNLMGMTAAERHKKFVNDYLTYYACGRDEPSTKNDAARIRTDADALREHHRFIRSDADNESSSWEARLAKRYYDRLFKEYAIVDLTYYKQSKLGMRWRTQKEVVSGKGQFVCGAKGCDAGEGLCSYEVNFAYQEAGERKQALVKLRLCPACAFKLNYRKEKQLQKAADAAAARKRKREQELEERMPNDPLVQEALEYVQRYAHGGSDEAGPFNPEAGIGTADFERATGDVAPPPAATAARAGGSGVAIDALGGTGTEGAQRAPAVITLPADNSVWELKPAQETVNVEEEMDAYFEGLFL</sequence>
<dbReference type="KEGG" id="vcn:VOLCADRAFT_119746"/>
<keyword evidence="5 12" id="KW-0378">Hydrolase</keyword>
<dbReference type="InParanoid" id="D8UG85"/>
<comment type="catalytic activity">
    <reaction evidence="8">
        <text>N(4)-(alpha-D-Man-(1-&gt;2)-alpha-D-Man-(1-&gt;2)-alpha-D-Man-(1-&gt;3)-[alpha-D-Man-(1-&gt;3)-[alpha-D-Man-(1-&gt;2)-alpha-D-Man-(1-&gt;6)]-alpha-D-Man-(1-&gt;6)]-beta-D-Man-(1-&gt;4)-beta-D-GlcNAc-(1-&gt;4)-beta-D-GlcNAc)-L-asparaginyl-[protein] (N-glucan mannose isomer 8A1,2,3B1,3) + 3 H2O = N(4)-(alpha-D-Man-(1-&gt;3)-[alpha-D-Man-(1-&gt;3)-[alpha-D-Man-(1-&gt;6)]-alpha-D-Man-(1-&gt;6)]-beta-D-Man-(1-&gt;4)-beta-D-GlcNAc-(1-&gt;4)-beta-D-GlcNAc)-L-asparaginyl-[protein] (N-glucan mannose isomer 5A1,2) + 3 beta-D-mannose</text>
        <dbReference type="Rhea" id="RHEA:56028"/>
        <dbReference type="Rhea" id="RHEA-COMP:14358"/>
        <dbReference type="Rhea" id="RHEA-COMP:14367"/>
        <dbReference type="ChEBI" id="CHEBI:15377"/>
        <dbReference type="ChEBI" id="CHEBI:28563"/>
        <dbReference type="ChEBI" id="CHEBI:59087"/>
        <dbReference type="ChEBI" id="CHEBI:60628"/>
        <dbReference type="EC" id="3.2.1.113"/>
    </reaction>
</comment>
<dbReference type="EMBL" id="GL378398">
    <property type="protein sequence ID" value="EFJ41245.1"/>
    <property type="molecule type" value="Genomic_DNA"/>
</dbReference>
<dbReference type="RefSeq" id="XP_002957696.1">
    <property type="nucleotide sequence ID" value="XM_002957650.1"/>
</dbReference>
<dbReference type="InterPro" id="IPR019129">
    <property type="entry name" value="Folate-sensitive_fs_Fra10Ac1"/>
</dbReference>
<reference evidence="14 15" key="1">
    <citation type="journal article" date="2010" name="Science">
        <title>Genomic analysis of organismal complexity in the multicellular green alga Volvox carteri.</title>
        <authorList>
            <person name="Prochnik S.E."/>
            <person name="Umen J."/>
            <person name="Nedelcu A.M."/>
            <person name="Hallmann A."/>
            <person name="Miller S.M."/>
            <person name="Nishii I."/>
            <person name="Ferris P."/>
            <person name="Kuo A."/>
            <person name="Mitros T."/>
            <person name="Fritz-Laylin L.K."/>
            <person name="Hellsten U."/>
            <person name="Chapman J."/>
            <person name="Simakov O."/>
            <person name="Rensing S.A."/>
            <person name="Terry A."/>
            <person name="Pangilinan J."/>
            <person name="Kapitonov V."/>
            <person name="Jurka J."/>
            <person name="Salamov A."/>
            <person name="Shapiro H."/>
            <person name="Schmutz J."/>
            <person name="Grimwood J."/>
            <person name="Lindquist E."/>
            <person name="Lucas S."/>
            <person name="Grigoriev I.V."/>
            <person name="Schmitt R."/>
            <person name="Kirk D."/>
            <person name="Rokhsar D.S."/>
        </authorList>
    </citation>
    <scope>NUCLEOTIDE SEQUENCE [LARGE SCALE GENOMIC DNA]</scope>
    <source>
        <strain evidence="15">f. Nagariensis / Eve</strain>
    </source>
</reference>
<accession>D8UG85</accession>
<proteinExistence type="inferred from homology"/>
<keyword evidence="6 10" id="KW-0106">Calcium</keyword>
<dbReference type="Gene3D" id="1.50.10.10">
    <property type="match status" value="1"/>
</dbReference>
<protein>
    <recommendedName>
        <fullName evidence="12">alpha-1,2-Mannosidase</fullName>
        <ecNumber evidence="12">3.2.1.-</ecNumber>
    </recommendedName>
</protein>
<dbReference type="GO" id="GO:0005783">
    <property type="term" value="C:endoplasmic reticulum"/>
    <property type="evidence" value="ECO:0007669"/>
    <property type="project" value="TreeGrafter"/>
</dbReference>
<evidence type="ECO:0000256" key="12">
    <source>
        <dbReference type="RuleBase" id="RU361193"/>
    </source>
</evidence>
<evidence type="ECO:0000256" key="1">
    <source>
        <dbReference type="ARBA" id="ARBA00001913"/>
    </source>
</evidence>
<evidence type="ECO:0000256" key="13">
    <source>
        <dbReference type="SAM" id="MobiDB-lite"/>
    </source>
</evidence>
<dbReference type="InterPro" id="IPR012341">
    <property type="entry name" value="6hp_glycosidase-like_sf"/>
</dbReference>
<dbReference type="InterPro" id="IPR050749">
    <property type="entry name" value="Glycosyl_Hydrolase_47"/>
</dbReference>
<dbReference type="GO" id="GO:0005975">
    <property type="term" value="P:carbohydrate metabolic process"/>
    <property type="evidence" value="ECO:0007669"/>
    <property type="project" value="InterPro"/>
</dbReference>
<evidence type="ECO:0000256" key="11">
    <source>
        <dbReference type="PIRSR" id="PIRSR601382-3"/>
    </source>
</evidence>
<dbReference type="eggNOG" id="KOG1297">
    <property type="taxonomic scope" value="Eukaryota"/>
</dbReference>
<dbReference type="GO" id="GO:0005509">
    <property type="term" value="F:calcium ion binding"/>
    <property type="evidence" value="ECO:0007669"/>
    <property type="project" value="InterPro"/>
</dbReference>
<dbReference type="InterPro" id="IPR036026">
    <property type="entry name" value="Seven-hairpin_glycosidases"/>
</dbReference>
<comment type="catalytic activity">
    <reaction evidence="9">
        <text>N(4)-(alpha-D-Man-(1-&gt;2)-alpha-D-Man-(1-&gt;2)-alpha-D-Man-(1-&gt;3)-[alpha-D-Man-(1-&gt;2)-alpha-D-Man-(1-&gt;3)-[alpha-D-Man-(1-&gt;2)-alpha-D-Man-(1-&gt;6)]-alpha-D-Man-(1-&gt;6)]-beta-D-Man-(1-&gt;4)-beta-D-GlcNAc-(1-&gt;4)-beta-D-GlcNAc)-L-asparaginyl-[protein] (N-glucan mannose isomer 9A1,2,3B1,2,3) + 4 H2O = N(4)-(alpha-D-Man-(1-&gt;3)-[alpha-D-Man-(1-&gt;3)-[alpha-D-Man-(1-&gt;6)]-alpha-D-Man-(1-&gt;6)]-beta-D-Man-(1-&gt;4)-beta-D-GlcNAc-(1-&gt;4)-beta-D-GlcNAc)-L-asparaginyl-[protein] (N-glucan mannose isomer 5A1,2) + 4 beta-D-mannose</text>
        <dbReference type="Rhea" id="RHEA:56008"/>
        <dbReference type="Rhea" id="RHEA-COMP:14356"/>
        <dbReference type="Rhea" id="RHEA-COMP:14367"/>
        <dbReference type="ChEBI" id="CHEBI:15377"/>
        <dbReference type="ChEBI" id="CHEBI:28563"/>
        <dbReference type="ChEBI" id="CHEBI:59087"/>
        <dbReference type="ChEBI" id="CHEBI:139493"/>
        <dbReference type="EC" id="3.2.1.113"/>
    </reaction>
</comment>
<evidence type="ECO:0000256" key="4">
    <source>
        <dbReference type="ARBA" id="ARBA00022723"/>
    </source>
</evidence>
<dbReference type="GO" id="GO:0016020">
    <property type="term" value="C:membrane"/>
    <property type="evidence" value="ECO:0007669"/>
    <property type="project" value="InterPro"/>
</dbReference>
<dbReference type="FunCoup" id="D8UG85">
    <property type="interactions" value="1991"/>
</dbReference>
<dbReference type="AlphaFoldDB" id="D8UG85"/>
<dbReference type="PRINTS" id="PR00747">
    <property type="entry name" value="GLYHDRLASE47"/>
</dbReference>
<dbReference type="PANTHER" id="PTHR11742:SF55">
    <property type="entry name" value="ENDOPLASMIC RETICULUM MANNOSYL-OLIGOSACCHARIDE 1,2-ALPHA-MANNOSIDASE"/>
    <property type="match status" value="1"/>
</dbReference>
<evidence type="ECO:0000256" key="3">
    <source>
        <dbReference type="ARBA" id="ARBA00007658"/>
    </source>
</evidence>
<evidence type="ECO:0000256" key="8">
    <source>
        <dbReference type="ARBA" id="ARBA00047669"/>
    </source>
</evidence>
<gene>
    <name evidence="14" type="primary">amd1</name>
    <name evidence="14" type="ORF">VOLCADRAFT_119746</name>
</gene>
<dbReference type="Pfam" id="PF09725">
    <property type="entry name" value="Fra10Ac1"/>
    <property type="match status" value="1"/>
</dbReference>
<feature type="region of interest" description="Disordered" evidence="13">
    <location>
        <begin position="375"/>
        <end position="396"/>
    </location>
</feature>
<dbReference type="STRING" id="3068.D8UG85"/>
<name>D8UG85_VOLCA</name>
<comment type="pathway">
    <text evidence="2">Protein modification; protein glycosylation.</text>
</comment>
<evidence type="ECO:0000313" key="14">
    <source>
        <dbReference type="EMBL" id="EFJ41245.1"/>
    </source>
</evidence>
<evidence type="ECO:0000313" key="15">
    <source>
        <dbReference type="Proteomes" id="UP000001058"/>
    </source>
</evidence>
<keyword evidence="15" id="KW-1185">Reference proteome</keyword>
<comment type="cofactor">
    <cofactor evidence="1 10">
        <name>Ca(2+)</name>
        <dbReference type="ChEBI" id="CHEBI:29108"/>
    </cofactor>
</comment>
<comment type="similarity">
    <text evidence="3 12">Belongs to the glycosyl hydrolase 47 family.</text>
</comment>
<feature type="binding site" evidence="10">
    <location>
        <position position="510"/>
    </location>
    <ligand>
        <name>Ca(2+)</name>
        <dbReference type="ChEBI" id="CHEBI:29108"/>
    </ligand>
</feature>
<evidence type="ECO:0000256" key="6">
    <source>
        <dbReference type="ARBA" id="ARBA00022837"/>
    </source>
</evidence>
<dbReference type="GO" id="GO:0004571">
    <property type="term" value="F:mannosyl-oligosaccharide 1,2-alpha-mannosidase activity"/>
    <property type="evidence" value="ECO:0007669"/>
    <property type="project" value="UniProtKB-EC"/>
</dbReference>
<organism evidence="15">
    <name type="scientific">Volvox carteri f. nagariensis</name>
    <dbReference type="NCBI Taxonomy" id="3068"/>
    <lineage>
        <taxon>Eukaryota</taxon>
        <taxon>Viridiplantae</taxon>
        <taxon>Chlorophyta</taxon>
        <taxon>core chlorophytes</taxon>
        <taxon>Chlorophyceae</taxon>
        <taxon>CS clade</taxon>
        <taxon>Chlamydomonadales</taxon>
        <taxon>Volvocaceae</taxon>
        <taxon>Volvox</taxon>
    </lineage>
</organism>
<evidence type="ECO:0000256" key="7">
    <source>
        <dbReference type="ARBA" id="ARBA00023157"/>
    </source>
</evidence>
<evidence type="ECO:0000256" key="2">
    <source>
        <dbReference type="ARBA" id="ARBA00004922"/>
    </source>
</evidence>
<dbReference type="GeneID" id="9627147"/>
<dbReference type="OrthoDB" id="8118055at2759"/>
<dbReference type="Proteomes" id="UP000001058">
    <property type="component" value="Unassembled WGS sequence"/>
</dbReference>
<dbReference type="PANTHER" id="PTHR11742">
    <property type="entry name" value="MANNOSYL-OLIGOSACCHARIDE ALPHA-1,2-MANNOSIDASE-RELATED"/>
    <property type="match status" value="1"/>
</dbReference>
<dbReference type="eggNOG" id="KOG2431">
    <property type="taxonomic scope" value="Eukaryota"/>
</dbReference>
<dbReference type="GO" id="GO:0005802">
    <property type="term" value="C:trans-Golgi network"/>
    <property type="evidence" value="ECO:0007669"/>
    <property type="project" value="TreeGrafter"/>
</dbReference>
<dbReference type="SUPFAM" id="SSF48225">
    <property type="entry name" value="Seven-hairpin glycosidases"/>
    <property type="match status" value="1"/>
</dbReference>
<dbReference type="Pfam" id="PF01532">
    <property type="entry name" value="Glyco_hydro_47"/>
    <property type="match status" value="1"/>
</dbReference>
<dbReference type="EC" id="3.2.1.-" evidence="12"/>
<dbReference type="GO" id="GO:0005768">
    <property type="term" value="C:endosome"/>
    <property type="evidence" value="ECO:0007669"/>
    <property type="project" value="TreeGrafter"/>
</dbReference>
<dbReference type="InterPro" id="IPR001382">
    <property type="entry name" value="Glyco_hydro_47"/>
</dbReference>
<evidence type="ECO:0000256" key="5">
    <source>
        <dbReference type="ARBA" id="ARBA00022801"/>
    </source>
</evidence>
<feature type="disulfide bond" evidence="11">
    <location>
        <begin position="297"/>
        <end position="333"/>
    </location>
</feature>
<evidence type="ECO:0000256" key="10">
    <source>
        <dbReference type="PIRSR" id="PIRSR601382-2"/>
    </source>
</evidence>
<keyword evidence="12" id="KW-0326">Glycosidase</keyword>
<keyword evidence="4 10" id="KW-0479">Metal-binding</keyword>
<evidence type="ECO:0000256" key="9">
    <source>
        <dbReference type="ARBA" id="ARBA00048605"/>
    </source>
</evidence>
<keyword evidence="7 11" id="KW-1015">Disulfide bond</keyword>